<dbReference type="CDD" id="cd06262">
    <property type="entry name" value="metallo-hydrolase-like_MBL-fold"/>
    <property type="match status" value="1"/>
</dbReference>
<dbReference type="GO" id="GO:0016787">
    <property type="term" value="F:hydrolase activity"/>
    <property type="evidence" value="ECO:0007669"/>
    <property type="project" value="UniProtKB-KW"/>
</dbReference>
<keyword evidence="4" id="KW-0862">Zinc</keyword>
<keyword evidence="3" id="KW-0378">Hydrolase</keyword>
<dbReference type="InterPro" id="IPR036866">
    <property type="entry name" value="RibonucZ/Hydroxyglut_hydro"/>
</dbReference>
<keyword evidence="2" id="KW-0479">Metal-binding</keyword>
<dbReference type="Proteomes" id="UP000823982">
    <property type="component" value="Unassembled WGS sequence"/>
</dbReference>
<evidence type="ECO:0000313" key="7">
    <source>
        <dbReference type="Proteomes" id="UP000823982"/>
    </source>
</evidence>
<dbReference type="PANTHER" id="PTHR46233:SF3">
    <property type="entry name" value="HYDROXYACYLGLUTATHIONE HYDROLASE GLOC"/>
    <property type="match status" value="1"/>
</dbReference>
<dbReference type="PANTHER" id="PTHR46233">
    <property type="entry name" value="HYDROXYACYLGLUTATHIONE HYDROLASE GLOC"/>
    <property type="match status" value="1"/>
</dbReference>
<dbReference type="InterPro" id="IPR001279">
    <property type="entry name" value="Metallo-B-lactamas"/>
</dbReference>
<feature type="domain" description="Metallo-beta-lactamase" evidence="5">
    <location>
        <begin position="22"/>
        <end position="195"/>
    </location>
</feature>
<reference evidence="6" key="2">
    <citation type="journal article" date="2021" name="PeerJ">
        <title>Extensive microbial diversity within the chicken gut microbiome revealed by metagenomics and culture.</title>
        <authorList>
            <person name="Gilroy R."/>
            <person name="Ravi A."/>
            <person name="Getino M."/>
            <person name="Pursley I."/>
            <person name="Horton D.L."/>
            <person name="Alikhan N.F."/>
            <person name="Baker D."/>
            <person name="Gharbi K."/>
            <person name="Hall N."/>
            <person name="Watson M."/>
            <person name="Adriaenssens E.M."/>
            <person name="Foster-Nyarko E."/>
            <person name="Jarju S."/>
            <person name="Secka A."/>
            <person name="Antonio M."/>
            <person name="Oren A."/>
            <person name="Chaudhuri R.R."/>
            <person name="La Ragione R."/>
            <person name="Hildebrand F."/>
            <person name="Pallen M.J."/>
        </authorList>
    </citation>
    <scope>NUCLEOTIDE SEQUENCE</scope>
    <source>
        <strain evidence="6">CHK157-1446</strain>
    </source>
</reference>
<gene>
    <name evidence="6" type="ORF">IAD01_02030</name>
</gene>
<sequence>MTEVISEVTMSLKIISDMGDFGSNAYVVSDDESAVLIDAPCDPSRLLEALEGKKLEAILLTHGHIDHMYAAGELKKTTGCDVYISQEDAGMLESPELSLANYFSEPFERCSGAKLVHDGDKLTFCGMEFMVISTPGHTKGSVCYVCKSENAIFSGDTLFAGSIGRNFSGETYKKIIPSIERLYDLGANYNVYPGHGEKTDLRTELAYNPFLGELSERIKPDWSQK</sequence>
<dbReference type="Gene3D" id="3.60.15.10">
    <property type="entry name" value="Ribonuclease Z/Hydroxyacylglutathione hydrolase-like"/>
    <property type="match status" value="1"/>
</dbReference>
<proteinExistence type="predicted"/>
<dbReference type="SUPFAM" id="SSF56281">
    <property type="entry name" value="Metallo-hydrolase/oxidoreductase"/>
    <property type="match status" value="1"/>
</dbReference>
<evidence type="ECO:0000256" key="4">
    <source>
        <dbReference type="ARBA" id="ARBA00022833"/>
    </source>
</evidence>
<dbReference type="EMBL" id="DVIR01000017">
    <property type="protein sequence ID" value="HIS24165.1"/>
    <property type="molecule type" value="Genomic_DNA"/>
</dbReference>
<evidence type="ECO:0000256" key="1">
    <source>
        <dbReference type="ARBA" id="ARBA00001947"/>
    </source>
</evidence>
<evidence type="ECO:0000313" key="6">
    <source>
        <dbReference type="EMBL" id="HIS24165.1"/>
    </source>
</evidence>
<dbReference type="GO" id="GO:0046872">
    <property type="term" value="F:metal ion binding"/>
    <property type="evidence" value="ECO:0007669"/>
    <property type="project" value="UniProtKB-KW"/>
</dbReference>
<organism evidence="6 7">
    <name type="scientific">Candidatus Faeciplasma gallinarum</name>
    <dbReference type="NCBI Taxonomy" id="2840799"/>
    <lineage>
        <taxon>Bacteria</taxon>
        <taxon>Bacillati</taxon>
        <taxon>Bacillota</taxon>
        <taxon>Clostridia</taxon>
        <taxon>Eubacteriales</taxon>
        <taxon>Oscillospiraceae</taxon>
        <taxon>Oscillospiraceae incertae sedis</taxon>
        <taxon>Candidatus Faeciplasma</taxon>
    </lineage>
</organism>
<evidence type="ECO:0000256" key="3">
    <source>
        <dbReference type="ARBA" id="ARBA00022801"/>
    </source>
</evidence>
<evidence type="ECO:0000259" key="5">
    <source>
        <dbReference type="SMART" id="SM00849"/>
    </source>
</evidence>
<comment type="cofactor">
    <cofactor evidence="1">
        <name>Zn(2+)</name>
        <dbReference type="ChEBI" id="CHEBI:29105"/>
    </cofactor>
</comment>
<name>A0A9D1JHX8_9FIRM</name>
<protein>
    <submittedName>
        <fullName evidence="6">MBL fold metallo-hydrolase</fullName>
    </submittedName>
</protein>
<accession>A0A9D1JHX8</accession>
<dbReference type="Pfam" id="PF00753">
    <property type="entry name" value="Lactamase_B"/>
    <property type="match status" value="1"/>
</dbReference>
<comment type="caution">
    <text evidence="6">The sequence shown here is derived from an EMBL/GenBank/DDBJ whole genome shotgun (WGS) entry which is preliminary data.</text>
</comment>
<dbReference type="AlphaFoldDB" id="A0A9D1JHX8"/>
<reference evidence="6" key="1">
    <citation type="submission" date="2020-10" db="EMBL/GenBank/DDBJ databases">
        <authorList>
            <person name="Gilroy R."/>
        </authorList>
    </citation>
    <scope>NUCLEOTIDE SEQUENCE</scope>
    <source>
        <strain evidence="6">CHK157-1446</strain>
    </source>
</reference>
<dbReference type="InterPro" id="IPR051453">
    <property type="entry name" value="MBL_Glyoxalase_II"/>
</dbReference>
<dbReference type="SMART" id="SM00849">
    <property type="entry name" value="Lactamase_B"/>
    <property type="match status" value="1"/>
</dbReference>
<evidence type="ECO:0000256" key="2">
    <source>
        <dbReference type="ARBA" id="ARBA00022723"/>
    </source>
</evidence>